<comment type="caution">
    <text evidence="9">The sequence shown here is derived from an EMBL/GenBank/DDBJ whole genome shotgun (WGS) entry which is preliminary data.</text>
</comment>
<keyword evidence="4 7" id="KW-0812">Transmembrane</keyword>
<evidence type="ECO:0000256" key="5">
    <source>
        <dbReference type="ARBA" id="ARBA00022989"/>
    </source>
</evidence>
<protein>
    <submittedName>
        <fullName evidence="9">Integral membrane protein</fullName>
    </submittedName>
</protein>
<dbReference type="InterPro" id="IPR000917">
    <property type="entry name" value="Sulfatase_N"/>
</dbReference>
<feature type="transmembrane region" description="Helical" evidence="7">
    <location>
        <begin position="101"/>
        <end position="121"/>
    </location>
</feature>
<sequence length="567" mass="64125">MWFALLGLDLFLVRDLEWTVAHIDGKRFWANFLISAIVLWAVLYNLRGLGKYRPKLSLVISILLSLTYFVQSAYFGVYRKFVSIFDFRFFSVDPWLSIELWWVNSKIMEPLLIAVLAFLLIRVATRLPRGSRWVGWSKGVSGLALFLLVTLSWYGAPHFQVGPVAYAGNFIGAIEFTQNRDDYPPKPELQYREQAVPGAPDIVFVIGESLNVNHMGVYGYERDTTPNLSRMAKTGEVFALRNAVSIGPRTLCSVPYMMTGLQGIDPEGVIYSVPTIFNYAKSAGYQTALITAQDFQWRGIDKIFVDADMDHFEQGSNFSADVSVSVGANDMDVLKRGVGPFLESAAGRKAPYMLVTQMSGSHTPFSAQVPQEMKQFLPEPKQNSVNAYDNTVWYTDHYLNELVNRVRQKSPDSWIFYSTDHGEHVSEKGGLFHSDFTNEVTHNALLVFPPPGYQAQIGRQLDAPVSQADIFATILELMQVKPVAPLDGLSLLGDIPADRLRVVTAFMKTLHNDPRAALVFPDRSIYEVDFERKNVRLSDGETVIPYAELDMRYRTIFERRMKIEVKE</sequence>
<dbReference type="InterPro" id="IPR017850">
    <property type="entry name" value="Alkaline_phosphatase_core_sf"/>
</dbReference>
<keyword evidence="6 7" id="KW-0472">Membrane</keyword>
<dbReference type="SUPFAM" id="SSF53649">
    <property type="entry name" value="Alkaline phosphatase-like"/>
    <property type="match status" value="1"/>
</dbReference>
<dbReference type="Gene3D" id="3.40.720.10">
    <property type="entry name" value="Alkaline Phosphatase, subunit A"/>
    <property type="match status" value="1"/>
</dbReference>
<feature type="transmembrane region" description="Helical" evidence="7">
    <location>
        <begin position="58"/>
        <end position="81"/>
    </location>
</feature>
<keyword evidence="5 7" id="KW-1133">Transmembrane helix</keyword>
<evidence type="ECO:0000256" key="2">
    <source>
        <dbReference type="ARBA" id="ARBA00022475"/>
    </source>
</evidence>
<proteinExistence type="predicted"/>
<evidence type="ECO:0000256" key="3">
    <source>
        <dbReference type="ARBA" id="ARBA00022679"/>
    </source>
</evidence>
<reference evidence="9 10" key="1">
    <citation type="submission" date="2014-04" db="EMBL/GenBank/DDBJ databases">
        <title>Marinobacterium kochiensis sp. nov., isolated from sediment sample collected from Kochi backwaters in Kerala, India.</title>
        <authorList>
            <person name="Singh A."/>
            <person name="Pinnaka A.K."/>
        </authorList>
    </citation>
    <scope>NUCLEOTIDE SEQUENCE [LARGE SCALE GENOMIC DNA]</scope>
    <source>
        <strain evidence="9 10">AK27</strain>
    </source>
</reference>
<dbReference type="PANTHER" id="PTHR30443">
    <property type="entry name" value="INNER MEMBRANE PROTEIN"/>
    <property type="match status" value="1"/>
</dbReference>
<evidence type="ECO:0000256" key="1">
    <source>
        <dbReference type="ARBA" id="ARBA00004651"/>
    </source>
</evidence>
<evidence type="ECO:0000256" key="7">
    <source>
        <dbReference type="SAM" id="Phobius"/>
    </source>
</evidence>
<feature type="transmembrane region" description="Helical" evidence="7">
    <location>
        <begin position="28"/>
        <end position="46"/>
    </location>
</feature>
<dbReference type="PATRIC" id="fig|1232683.4.peg.3137"/>
<dbReference type="EMBL" id="JMQN01000047">
    <property type="protein sequence ID" value="KEA62715.1"/>
    <property type="molecule type" value="Genomic_DNA"/>
</dbReference>
<gene>
    <name evidence="9" type="ORF">ADIMK_3187</name>
</gene>
<keyword evidence="10" id="KW-1185">Reference proteome</keyword>
<evidence type="ECO:0000313" key="9">
    <source>
        <dbReference type="EMBL" id="KEA62715.1"/>
    </source>
</evidence>
<keyword evidence="2" id="KW-1003">Cell membrane</keyword>
<dbReference type="AlphaFoldDB" id="A0A081FW10"/>
<dbReference type="CDD" id="cd16017">
    <property type="entry name" value="LptA"/>
    <property type="match status" value="1"/>
</dbReference>
<dbReference type="InterPro" id="IPR040423">
    <property type="entry name" value="PEA_transferase"/>
</dbReference>
<dbReference type="InterPro" id="IPR058130">
    <property type="entry name" value="PEA_transf_C"/>
</dbReference>
<dbReference type="eggNOG" id="COG2194">
    <property type="taxonomic scope" value="Bacteria"/>
</dbReference>
<dbReference type="STRING" id="1232683.ADIMK_3187"/>
<evidence type="ECO:0000256" key="4">
    <source>
        <dbReference type="ARBA" id="ARBA00022692"/>
    </source>
</evidence>
<dbReference type="PANTHER" id="PTHR30443:SF2">
    <property type="entry name" value="PHOSPHOETHANOLAMINE TRANSFERASE EPTC"/>
    <property type="match status" value="1"/>
</dbReference>
<name>A0A081FW10_9GAMM</name>
<keyword evidence="3" id="KW-0808">Transferase</keyword>
<evidence type="ECO:0000313" key="10">
    <source>
        <dbReference type="Proteomes" id="UP000028252"/>
    </source>
</evidence>
<evidence type="ECO:0000259" key="8">
    <source>
        <dbReference type="Pfam" id="PF00884"/>
    </source>
</evidence>
<organism evidence="9 10">
    <name type="scientific">Marinobacterium lacunae</name>
    <dbReference type="NCBI Taxonomy" id="1232683"/>
    <lineage>
        <taxon>Bacteria</taxon>
        <taxon>Pseudomonadati</taxon>
        <taxon>Pseudomonadota</taxon>
        <taxon>Gammaproteobacteria</taxon>
        <taxon>Oceanospirillales</taxon>
        <taxon>Oceanospirillaceae</taxon>
        <taxon>Marinobacterium</taxon>
    </lineage>
</organism>
<evidence type="ECO:0000256" key="6">
    <source>
        <dbReference type="ARBA" id="ARBA00023136"/>
    </source>
</evidence>
<dbReference type="Proteomes" id="UP000028252">
    <property type="component" value="Unassembled WGS sequence"/>
</dbReference>
<comment type="subcellular location">
    <subcellularLocation>
        <location evidence="1">Cell membrane</location>
        <topology evidence="1">Multi-pass membrane protein</topology>
    </subcellularLocation>
</comment>
<dbReference type="GO" id="GO:0009244">
    <property type="term" value="P:lipopolysaccharide core region biosynthetic process"/>
    <property type="evidence" value="ECO:0007669"/>
    <property type="project" value="TreeGrafter"/>
</dbReference>
<dbReference type="Pfam" id="PF00884">
    <property type="entry name" value="Sulfatase"/>
    <property type="match status" value="1"/>
</dbReference>
<feature type="transmembrane region" description="Helical" evidence="7">
    <location>
        <begin position="133"/>
        <end position="154"/>
    </location>
</feature>
<feature type="domain" description="Sulfatase N-terminal" evidence="8">
    <location>
        <begin position="200"/>
        <end position="480"/>
    </location>
</feature>
<dbReference type="GO" id="GO:0016776">
    <property type="term" value="F:phosphotransferase activity, phosphate group as acceptor"/>
    <property type="evidence" value="ECO:0007669"/>
    <property type="project" value="TreeGrafter"/>
</dbReference>
<accession>A0A081FW10</accession>
<dbReference type="GO" id="GO:0005886">
    <property type="term" value="C:plasma membrane"/>
    <property type="evidence" value="ECO:0007669"/>
    <property type="project" value="UniProtKB-SubCell"/>
</dbReference>